<name>A0A511XFP5_9PROT</name>
<proteinExistence type="predicted"/>
<comment type="caution">
    <text evidence="2">The sequence shown here is derived from an EMBL/GenBank/DDBJ whole genome shotgun (WGS) entry which is preliminary data.</text>
</comment>
<dbReference type="EMBL" id="BJYG01000001">
    <property type="protein sequence ID" value="GEN61777.1"/>
    <property type="molecule type" value="Genomic_DNA"/>
</dbReference>
<evidence type="ECO:0000256" key="1">
    <source>
        <dbReference type="ARBA" id="ARBA00001933"/>
    </source>
</evidence>
<dbReference type="Gene3D" id="2.40.37.10">
    <property type="entry name" value="Lyase, Ornithine Decarboxylase, Chain A, domain 1"/>
    <property type="match status" value="1"/>
</dbReference>
<dbReference type="InterPro" id="IPR009006">
    <property type="entry name" value="Ala_racemase/Decarboxylase_C"/>
</dbReference>
<protein>
    <submittedName>
        <fullName evidence="2">Uncharacterized protein</fullName>
    </submittedName>
</protein>
<sequence>MSDVPEQMLALNMPVDLIGPHYSVDDAARAARTIGYEVLISPGHRFHRDYITSEILTEKTL</sequence>
<accession>A0A511XFP5</accession>
<dbReference type="GO" id="GO:0003824">
    <property type="term" value="F:catalytic activity"/>
    <property type="evidence" value="ECO:0007669"/>
    <property type="project" value="InterPro"/>
</dbReference>
<dbReference type="AlphaFoldDB" id="A0A511XFP5"/>
<evidence type="ECO:0000313" key="2">
    <source>
        <dbReference type="EMBL" id="GEN61777.1"/>
    </source>
</evidence>
<keyword evidence="3" id="KW-1185">Reference proteome</keyword>
<gene>
    <name evidence="2" type="ORF">AOE01nite_00010</name>
</gene>
<dbReference type="SUPFAM" id="SSF50621">
    <property type="entry name" value="Alanine racemase C-terminal domain-like"/>
    <property type="match status" value="1"/>
</dbReference>
<organism evidence="2 3">
    <name type="scientific">Acetobacter oeni</name>
    <dbReference type="NCBI Taxonomy" id="304077"/>
    <lineage>
        <taxon>Bacteria</taxon>
        <taxon>Pseudomonadati</taxon>
        <taxon>Pseudomonadota</taxon>
        <taxon>Alphaproteobacteria</taxon>
        <taxon>Acetobacterales</taxon>
        <taxon>Acetobacteraceae</taxon>
        <taxon>Acetobacter</taxon>
    </lineage>
</organism>
<comment type="cofactor">
    <cofactor evidence="1">
        <name>pyridoxal 5'-phosphate</name>
        <dbReference type="ChEBI" id="CHEBI:597326"/>
    </cofactor>
</comment>
<evidence type="ECO:0000313" key="3">
    <source>
        <dbReference type="Proteomes" id="UP000321746"/>
    </source>
</evidence>
<dbReference type="Proteomes" id="UP000321746">
    <property type="component" value="Unassembled WGS sequence"/>
</dbReference>
<reference evidence="2 3" key="1">
    <citation type="submission" date="2019-07" db="EMBL/GenBank/DDBJ databases">
        <title>Whole genome shotgun sequence of Acetobacter oeni NBRC 105207.</title>
        <authorList>
            <person name="Hosoyama A."/>
            <person name="Uohara A."/>
            <person name="Ohji S."/>
            <person name="Ichikawa N."/>
        </authorList>
    </citation>
    <scope>NUCLEOTIDE SEQUENCE [LARGE SCALE GENOMIC DNA]</scope>
    <source>
        <strain evidence="2 3">NBRC 105207</strain>
    </source>
</reference>